<dbReference type="Proteomes" id="UP001179361">
    <property type="component" value="Unassembled WGS sequence"/>
</dbReference>
<reference evidence="2" key="1">
    <citation type="submission" date="2021-11" db="EMBL/GenBank/DDBJ databases">
        <title>The complete genome of Massilia sp sp. G4R7.</title>
        <authorList>
            <person name="Liu L."/>
            <person name="Yue J."/>
            <person name="Yuan J."/>
            <person name="Yang F."/>
            <person name="Li L."/>
        </authorList>
    </citation>
    <scope>NUCLEOTIDE SEQUENCE</scope>
    <source>
        <strain evidence="2">G4R7</strain>
    </source>
</reference>
<sequence length="242" mass="25913">MSMASLTFHPAVSSPRLSDGRLGALALTLLVHAVLVLGWQMARSLPEADEEEGEAAIQWLRLPPPAAPVDAAAPPAQVRSVSPGRGGRPLPAAPAVPDAALAPLSPVAEDTAPALDAPPESIADVARRSAGGIARELRKESRPLIVAPPDSPQIRLRQGLEHAHAMAPPRLWETPKIEELVNNTGDGARRTRVITGRGTYCITERAPTTNVEMIEMHGKIRFTTCPKHETPAKPQEWRTARD</sequence>
<name>A0ABS8Q5N0_9BURK</name>
<evidence type="ECO:0000313" key="3">
    <source>
        <dbReference type="Proteomes" id="UP001179361"/>
    </source>
</evidence>
<protein>
    <submittedName>
        <fullName evidence="2">Uncharacterized protein</fullName>
    </submittedName>
</protein>
<evidence type="ECO:0000313" key="2">
    <source>
        <dbReference type="EMBL" id="MCD2517064.1"/>
    </source>
</evidence>
<keyword evidence="3" id="KW-1185">Reference proteome</keyword>
<comment type="caution">
    <text evidence="2">The sequence shown here is derived from an EMBL/GenBank/DDBJ whole genome shotgun (WGS) entry which is preliminary data.</text>
</comment>
<dbReference type="RefSeq" id="WP_231058359.1">
    <property type="nucleotide sequence ID" value="NZ_JAJNOC010000003.1"/>
</dbReference>
<feature type="region of interest" description="Disordered" evidence="1">
    <location>
        <begin position="68"/>
        <end position="96"/>
    </location>
</feature>
<gene>
    <name evidence="2" type="ORF">LQ564_12185</name>
</gene>
<evidence type="ECO:0000256" key="1">
    <source>
        <dbReference type="SAM" id="MobiDB-lite"/>
    </source>
</evidence>
<dbReference type="EMBL" id="JAJNOC010000003">
    <property type="protein sequence ID" value="MCD2517064.1"/>
    <property type="molecule type" value="Genomic_DNA"/>
</dbReference>
<accession>A0ABS8Q5N0</accession>
<organism evidence="2 3">
    <name type="scientific">Massilia phyllostachyos</name>
    <dbReference type="NCBI Taxonomy" id="2898585"/>
    <lineage>
        <taxon>Bacteria</taxon>
        <taxon>Pseudomonadati</taxon>
        <taxon>Pseudomonadota</taxon>
        <taxon>Betaproteobacteria</taxon>
        <taxon>Burkholderiales</taxon>
        <taxon>Oxalobacteraceae</taxon>
        <taxon>Telluria group</taxon>
        <taxon>Massilia</taxon>
    </lineage>
</organism>
<proteinExistence type="predicted"/>